<gene>
    <name evidence="14" type="ORF">AQUCO_03100064v1</name>
    <name evidence="13" type="ORF">AQUCO_18800001v1</name>
</gene>
<evidence type="ECO:0000313" key="15">
    <source>
        <dbReference type="Proteomes" id="UP000230069"/>
    </source>
</evidence>
<dbReference type="GO" id="GO:0005789">
    <property type="term" value="C:endoplasmic reticulum membrane"/>
    <property type="evidence" value="ECO:0007669"/>
    <property type="project" value="UniProtKB-SubCell"/>
</dbReference>
<evidence type="ECO:0000256" key="3">
    <source>
        <dbReference type="ARBA" id="ARBA00004771"/>
    </source>
</evidence>
<accession>A0A2G5C0S5</accession>
<evidence type="ECO:0000256" key="5">
    <source>
        <dbReference type="ARBA" id="ARBA00022679"/>
    </source>
</evidence>
<dbReference type="GO" id="GO:0005886">
    <property type="term" value="C:plasma membrane"/>
    <property type="evidence" value="ECO:0007669"/>
    <property type="project" value="UniProtKB-SubCell"/>
</dbReference>
<comment type="pathway">
    <text evidence="3">Glycerolipid metabolism; triacylglycerol biosynthesis.</text>
</comment>
<organism evidence="13 15">
    <name type="scientific">Aquilegia coerulea</name>
    <name type="common">Rocky mountain columbine</name>
    <dbReference type="NCBI Taxonomy" id="218851"/>
    <lineage>
        <taxon>Eukaryota</taxon>
        <taxon>Viridiplantae</taxon>
        <taxon>Streptophyta</taxon>
        <taxon>Embryophyta</taxon>
        <taxon>Tracheophyta</taxon>
        <taxon>Spermatophyta</taxon>
        <taxon>Magnoliopsida</taxon>
        <taxon>Ranunculales</taxon>
        <taxon>Ranunculaceae</taxon>
        <taxon>Thalictroideae</taxon>
        <taxon>Aquilegia</taxon>
    </lineage>
</organism>
<comment type="pathway">
    <text evidence="4">Lipid metabolism.</text>
</comment>
<name>A0A2G5C0S5_AQUCA</name>
<keyword evidence="15" id="KW-1185">Reference proteome</keyword>
<comment type="similarity">
    <text evidence="8">In the N-terminal section; belongs to the long-chain O-acyltransferase family.</text>
</comment>
<keyword evidence="5" id="KW-0808">Transferase</keyword>
<dbReference type="InterPro" id="IPR009721">
    <property type="entry name" value="O-acyltransferase_WSD1_C"/>
</dbReference>
<evidence type="ECO:0000256" key="1">
    <source>
        <dbReference type="ARBA" id="ARBA00004162"/>
    </source>
</evidence>
<feature type="domain" description="O-acyltransferase WSD1 C-terminal" evidence="12">
    <location>
        <begin position="304"/>
        <end position="409"/>
    </location>
</feature>
<proteinExistence type="inferred from homology"/>
<dbReference type="Pfam" id="PF06974">
    <property type="entry name" value="WS_DGAT_C"/>
    <property type="match status" value="1"/>
</dbReference>
<dbReference type="OrthoDB" id="1841779at2759"/>
<dbReference type="PANTHER" id="PTHR31650">
    <property type="entry name" value="O-ACYLTRANSFERASE (WSD1-LIKE) FAMILY PROTEIN"/>
    <property type="match status" value="1"/>
</dbReference>
<dbReference type="EMBL" id="KZ305048">
    <property type="protein sequence ID" value="PIA37050.1"/>
    <property type="molecule type" value="Genomic_DNA"/>
</dbReference>
<feature type="domain" description="O-acyltransferase WSD1-like N-terminal" evidence="11">
    <location>
        <begin position="97"/>
        <end position="253"/>
    </location>
</feature>
<dbReference type="GO" id="GO:0004144">
    <property type="term" value="F:diacylglycerol O-acyltransferase activity"/>
    <property type="evidence" value="ECO:0007669"/>
    <property type="project" value="UniProtKB-EC"/>
</dbReference>
<dbReference type="Proteomes" id="UP000230069">
    <property type="component" value="Unassembled WGS sequence"/>
</dbReference>
<comment type="catalytic activity">
    <reaction evidence="9">
        <text>a long chain fatty alcohol + a fatty acyl-CoA = a long-chain alcohol wax ester + CoA</text>
        <dbReference type="Rhea" id="RHEA:38443"/>
        <dbReference type="ChEBI" id="CHEBI:17135"/>
        <dbReference type="ChEBI" id="CHEBI:57287"/>
        <dbReference type="ChEBI" id="CHEBI:77636"/>
        <dbReference type="ChEBI" id="CHEBI:235323"/>
        <dbReference type="EC" id="2.3.1.75"/>
    </reaction>
</comment>
<comment type="catalytic activity">
    <reaction evidence="10">
        <text>an acyl-CoA + a 1,2-diacyl-sn-glycerol = a triacyl-sn-glycerol + CoA</text>
        <dbReference type="Rhea" id="RHEA:10868"/>
        <dbReference type="ChEBI" id="CHEBI:17815"/>
        <dbReference type="ChEBI" id="CHEBI:57287"/>
        <dbReference type="ChEBI" id="CHEBI:58342"/>
        <dbReference type="ChEBI" id="CHEBI:64615"/>
        <dbReference type="EC" id="2.3.1.20"/>
    </reaction>
</comment>
<evidence type="ECO:0000256" key="7">
    <source>
        <dbReference type="ARBA" id="ARBA00023315"/>
    </source>
</evidence>
<dbReference type="Pfam" id="PF03007">
    <property type="entry name" value="WS_DGAT_cat"/>
    <property type="match status" value="1"/>
</dbReference>
<evidence type="ECO:0000256" key="9">
    <source>
        <dbReference type="ARBA" id="ARBA00047604"/>
    </source>
</evidence>
<evidence type="ECO:0000256" key="6">
    <source>
        <dbReference type="ARBA" id="ARBA00022824"/>
    </source>
</evidence>
<evidence type="ECO:0000313" key="14">
    <source>
        <dbReference type="EMBL" id="PIA37050.1"/>
    </source>
</evidence>
<evidence type="ECO:0000256" key="8">
    <source>
        <dbReference type="ARBA" id="ARBA00024360"/>
    </source>
</evidence>
<keyword evidence="6" id="KW-0256">Endoplasmic reticulum</keyword>
<dbReference type="GO" id="GO:0047196">
    <property type="term" value="F:long-chain-alcohol O-fatty-acyltransferase activity"/>
    <property type="evidence" value="ECO:0007669"/>
    <property type="project" value="UniProtKB-EC"/>
</dbReference>
<dbReference type="InterPro" id="IPR045034">
    <property type="entry name" value="O-acyltransferase_WSD1-like"/>
</dbReference>
<dbReference type="GO" id="GO:0019432">
    <property type="term" value="P:triglyceride biosynthetic process"/>
    <property type="evidence" value="ECO:0007669"/>
    <property type="project" value="UniProtKB-UniPathway"/>
</dbReference>
<dbReference type="EMBL" id="KZ305175">
    <property type="protein sequence ID" value="PIA24851.1"/>
    <property type="molecule type" value="Genomic_DNA"/>
</dbReference>
<evidence type="ECO:0000256" key="10">
    <source>
        <dbReference type="ARBA" id="ARBA00048109"/>
    </source>
</evidence>
<sequence length="464" mass="52123">MAHAMLPPLSPLASFINTPVLTFYVLGVFELEVPFDKPQAVEFLEHGFLPLSKRFSSIIVTDEKKVQRWKKVECQTKNHVIVPTFPSGLTQEEYDVKLEDYISDIYMEQLPENRPPWEVHLFMYPTSNAAGTMLFKLNHALGDGYSIMGALLTSFKRVDDPSLPLKFPSASSRLPGLAVSNYSRVSNFVYRCVNTFTDFTKGLLGTYLKDDDTVLRSKTPMVEFAPVNISSVTFSLDQIKEVKSKIGATVNDVTTGVIAYALQLYMKRKGQFVGETKSTALIVMNLRMYRGFKNLEEMLKANIWGNHFGFLTVSLPSFNDIDNVDPIEYVTRSKNEVKRRMNSMASYFTSKFLAILGTLRGPEAAAEYIHSNLRNTSIMISNMAGPVEKASMAGCPLNSFYFTVPGVPQVKEYASYFTKNQYSFFPDDDSCLLICTGSVTEPCVYHSYLHGKAKIGGKLRKGIY</sequence>
<dbReference type="AlphaFoldDB" id="A0A2G5C0S5"/>
<dbReference type="InterPro" id="IPR004255">
    <property type="entry name" value="O-acyltransferase_WSD1_N"/>
</dbReference>
<keyword evidence="7" id="KW-0012">Acyltransferase</keyword>
<reference evidence="13 15" key="1">
    <citation type="submission" date="2017-09" db="EMBL/GenBank/DDBJ databases">
        <title>WGS assembly of Aquilegia coerulea Goldsmith.</title>
        <authorList>
            <person name="Hodges S."/>
            <person name="Kramer E."/>
            <person name="Nordborg M."/>
            <person name="Tomkins J."/>
            <person name="Borevitz J."/>
            <person name="Derieg N."/>
            <person name="Yan J."/>
            <person name="Mihaltcheva S."/>
            <person name="Hayes R.D."/>
            <person name="Rokhsar D."/>
        </authorList>
    </citation>
    <scope>NUCLEOTIDE SEQUENCE [LARGE SCALE GENOMIC DNA]</scope>
    <source>
        <strain evidence="15">cv. Goldsmith</strain>
    </source>
</reference>
<protein>
    <submittedName>
        <fullName evidence="13">Uncharacterized protein</fullName>
    </submittedName>
</protein>
<evidence type="ECO:0000259" key="12">
    <source>
        <dbReference type="Pfam" id="PF06974"/>
    </source>
</evidence>
<evidence type="ECO:0000256" key="2">
    <source>
        <dbReference type="ARBA" id="ARBA00004586"/>
    </source>
</evidence>
<evidence type="ECO:0000313" key="13">
    <source>
        <dbReference type="EMBL" id="PIA24851.1"/>
    </source>
</evidence>
<comment type="subcellular location">
    <subcellularLocation>
        <location evidence="1">Cell membrane</location>
        <topology evidence="1">Single-pass membrane protein</topology>
    </subcellularLocation>
    <subcellularLocation>
        <location evidence="2">Endoplasmic reticulum membrane</location>
    </subcellularLocation>
</comment>
<dbReference type="PANTHER" id="PTHR31650:SF34">
    <property type="entry name" value="O-ACYLTRANSFERASE WSD1-LIKE ISOFORM X1"/>
    <property type="match status" value="1"/>
</dbReference>
<dbReference type="UniPathway" id="UPA00282"/>
<evidence type="ECO:0000256" key="4">
    <source>
        <dbReference type="ARBA" id="ARBA00005189"/>
    </source>
</evidence>
<evidence type="ECO:0000259" key="11">
    <source>
        <dbReference type="Pfam" id="PF03007"/>
    </source>
</evidence>